<sequence length="342" mass="39220">MSLELKIKKKLQEFTLSAEITSQDDLTALLGASGSGKSMLLKCIAGIETPDEGYIRLNGRTLFDSQKKINLKPQKRKVGILFQNYALFPNFTVRQNIASGLKKKSNQRTNQLLQQFELENIANQYGEELSGGQQQRVALARLLASEPEILLLDEPFSALDTFLKDKVELEMKNFINNYQGDVFIVTHNRNEAYRLCEKLIILHQGETLEQGDLKRIFAKPKYLATSKLTGCKNFSAIEKISDYQLRALDWGIELTTNEKISIDISYIGIRSHYFQTGQVGEQNTFEVTVIDQTESPFEIQKYCQTEYSDEIIWWEYEKNQKAAENFSVYLKISPKNIQLLKN</sequence>
<dbReference type="Pfam" id="PF00005">
    <property type="entry name" value="ABC_tran"/>
    <property type="match status" value="1"/>
</dbReference>
<dbReference type="PANTHER" id="PTHR42781:SF4">
    <property type="entry name" value="SPERMIDINE_PUTRESCINE IMPORT ATP-BINDING PROTEIN POTA"/>
    <property type="match status" value="1"/>
</dbReference>
<dbReference type="PROSITE" id="PS00211">
    <property type="entry name" value="ABC_TRANSPORTER_1"/>
    <property type="match status" value="1"/>
</dbReference>
<dbReference type="PROSITE" id="PS50893">
    <property type="entry name" value="ABC_TRANSPORTER_2"/>
    <property type="match status" value="1"/>
</dbReference>
<reference evidence="3 4" key="1">
    <citation type="submission" date="2021-06" db="EMBL/GenBank/DDBJ databases">
        <title>Enterococcus alishanensis sp. nov., a novel lactic acid bacterium isolated from fresh coffee beans.</title>
        <authorList>
            <person name="Chen Y.-S."/>
        </authorList>
    </citation>
    <scope>NUCLEOTIDE SEQUENCE [LARGE SCALE GENOMIC DNA]</scope>
    <source>
        <strain evidence="3 4">ALS3</strain>
    </source>
</reference>
<proteinExistence type="predicted"/>
<dbReference type="Proteomes" id="UP000774130">
    <property type="component" value="Unassembled WGS sequence"/>
</dbReference>
<dbReference type="SMART" id="SM00382">
    <property type="entry name" value="AAA"/>
    <property type="match status" value="1"/>
</dbReference>
<evidence type="ECO:0000259" key="2">
    <source>
        <dbReference type="PROSITE" id="PS50893"/>
    </source>
</evidence>
<keyword evidence="3" id="KW-0547">Nucleotide-binding</keyword>
<evidence type="ECO:0000313" key="3">
    <source>
        <dbReference type="EMBL" id="MBV7389670.1"/>
    </source>
</evidence>
<dbReference type="InterPro" id="IPR050093">
    <property type="entry name" value="ABC_SmlMolc_Importer"/>
</dbReference>
<protein>
    <submittedName>
        <fullName evidence="3">ATP-binding cassette domain-containing protein</fullName>
    </submittedName>
</protein>
<dbReference type="InterPro" id="IPR017871">
    <property type="entry name" value="ABC_transporter-like_CS"/>
</dbReference>
<comment type="caution">
    <text evidence="3">The sequence shown here is derived from an EMBL/GenBank/DDBJ whole genome shotgun (WGS) entry which is preliminary data.</text>
</comment>
<dbReference type="PANTHER" id="PTHR42781">
    <property type="entry name" value="SPERMIDINE/PUTRESCINE IMPORT ATP-BINDING PROTEIN POTA"/>
    <property type="match status" value="1"/>
</dbReference>
<keyword evidence="3" id="KW-0067">ATP-binding</keyword>
<keyword evidence="4" id="KW-1185">Reference proteome</keyword>
<evidence type="ECO:0000256" key="1">
    <source>
        <dbReference type="ARBA" id="ARBA00022448"/>
    </source>
</evidence>
<keyword evidence="1" id="KW-0813">Transport</keyword>
<evidence type="ECO:0000313" key="4">
    <source>
        <dbReference type="Proteomes" id="UP000774130"/>
    </source>
</evidence>
<name>A0ABS6T9W1_9ENTE</name>
<dbReference type="EMBL" id="JAHUZB010000001">
    <property type="protein sequence ID" value="MBV7389670.1"/>
    <property type="molecule type" value="Genomic_DNA"/>
</dbReference>
<dbReference type="InterPro" id="IPR003593">
    <property type="entry name" value="AAA+_ATPase"/>
</dbReference>
<dbReference type="GO" id="GO:0005524">
    <property type="term" value="F:ATP binding"/>
    <property type="evidence" value="ECO:0007669"/>
    <property type="project" value="UniProtKB-KW"/>
</dbReference>
<gene>
    <name evidence="3" type="ORF">KUA55_03190</name>
</gene>
<feature type="domain" description="ABC transporter" evidence="2">
    <location>
        <begin position="1"/>
        <end position="229"/>
    </location>
</feature>
<organism evidence="3 4">
    <name type="scientific">Enterococcus alishanensis</name>
    <dbReference type="NCBI Taxonomy" id="1303817"/>
    <lineage>
        <taxon>Bacteria</taxon>
        <taxon>Bacillati</taxon>
        <taxon>Bacillota</taxon>
        <taxon>Bacilli</taxon>
        <taxon>Lactobacillales</taxon>
        <taxon>Enterococcaceae</taxon>
        <taxon>Enterococcus</taxon>
    </lineage>
</organism>
<dbReference type="InterPro" id="IPR003439">
    <property type="entry name" value="ABC_transporter-like_ATP-bd"/>
</dbReference>
<accession>A0ABS6T9W1</accession>
<dbReference type="RefSeq" id="WP_218324718.1">
    <property type="nucleotide sequence ID" value="NZ_JAHUZB010000001.1"/>
</dbReference>